<reference evidence="1" key="1">
    <citation type="submission" date="2019-08" db="EMBL/GenBank/DDBJ databases">
        <authorList>
            <person name="Kucharzyk K."/>
            <person name="Murdoch R.W."/>
            <person name="Higgins S."/>
            <person name="Loffler F."/>
        </authorList>
    </citation>
    <scope>NUCLEOTIDE SEQUENCE</scope>
</reference>
<organism evidence="1">
    <name type="scientific">bioreactor metagenome</name>
    <dbReference type="NCBI Taxonomy" id="1076179"/>
    <lineage>
        <taxon>unclassified sequences</taxon>
        <taxon>metagenomes</taxon>
        <taxon>ecological metagenomes</taxon>
    </lineage>
</organism>
<dbReference type="AlphaFoldDB" id="A0A644W7Y5"/>
<comment type="caution">
    <text evidence="1">The sequence shown here is derived from an EMBL/GenBank/DDBJ whole genome shotgun (WGS) entry which is preliminary data.</text>
</comment>
<gene>
    <name evidence="1" type="ORF">SDC9_45808</name>
</gene>
<dbReference type="EMBL" id="VSSQ01000676">
    <property type="protein sequence ID" value="MPL99590.1"/>
    <property type="molecule type" value="Genomic_DNA"/>
</dbReference>
<accession>A0A644W7Y5</accession>
<evidence type="ECO:0000313" key="1">
    <source>
        <dbReference type="EMBL" id="MPL99590.1"/>
    </source>
</evidence>
<name>A0A644W7Y5_9ZZZZ</name>
<proteinExistence type="predicted"/>
<protein>
    <submittedName>
        <fullName evidence="1">Uncharacterized protein</fullName>
    </submittedName>
</protein>
<sequence>MRIRFMLLFLLLPFNLGAGHEGIAVAIDLCSLDSLAFDTAIIRLEASLEVTPEFSLSMPLTLTAERYRGGVQSWETGLFLQYHPLSWDAFLSLSLMQVALLANHPYEEEPQVLFLNEMAIGWQFQIPPSLIVKPSVVIKDPNRVLTEEYEELQSLFTRFPMVRFALLVGWTFPVPSSKDSGQ</sequence>